<organism evidence="7 8">
    <name type="scientific">Thlaspi arvense</name>
    <name type="common">Field penny-cress</name>
    <dbReference type="NCBI Taxonomy" id="13288"/>
    <lineage>
        <taxon>Eukaryota</taxon>
        <taxon>Viridiplantae</taxon>
        <taxon>Streptophyta</taxon>
        <taxon>Embryophyta</taxon>
        <taxon>Tracheophyta</taxon>
        <taxon>Spermatophyta</taxon>
        <taxon>Magnoliopsida</taxon>
        <taxon>eudicotyledons</taxon>
        <taxon>Gunneridae</taxon>
        <taxon>Pentapetalae</taxon>
        <taxon>rosids</taxon>
        <taxon>malvids</taxon>
        <taxon>Brassicales</taxon>
        <taxon>Brassicaceae</taxon>
        <taxon>Thlaspideae</taxon>
        <taxon>Thlaspi</taxon>
    </lineage>
</organism>
<evidence type="ECO:0000256" key="2">
    <source>
        <dbReference type="ARBA" id="ARBA00022786"/>
    </source>
</evidence>
<dbReference type="Proteomes" id="UP000836841">
    <property type="component" value="Chromosome 5"/>
</dbReference>
<evidence type="ECO:0000313" key="8">
    <source>
        <dbReference type="Proteomes" id="UP000836841"/>
    </source>
</evidence>
<keyword evidence="8" id="KW-1185">Reference proteome</keyword>
<dbReference type="Pfam" id="PF00651">
    <property type="entry name" value="BTB"/>
    <property type="match status" value="1"/>
</dbReference>
<dbReference type="InterPro" id="IPR000210">
    <property type="entry name" value="BTB/POZ_dom"/>
</dbReference>
<evidence type="ECO:0000313" key="7">
    <source>
        <dbReference type="EMBL" id="CAH2064567.1"/>
    </source>
</evidence>
<proteinExistence type="inferred from homology"/>
<evidence type="ECO:0000256" key="3">
    <source>
        <dbReference type="PROSITE-ProRule" id="PRU00982"/>
    </source>
</evidence>
<gene>
    <name evidence="7" type="ORF">TAV2_LOCUS15991</name>
</gene>
<evidence type="ECO:0008006" key="9">
    <source>
        <dbReference type="Google" id="ProtNLM"/>
    </source>
</evidence>
<dbReference type="Pfam" id="PF03000">
    <property type="entry name" value="NPH3"/>
    <property type="match status" value="1"/>
</dbReference>
<dbReference type="Gene3D" id="3.30.710.10">
    <property type="entry name" value="Potassium Channel Kv1.1, Chain A"/>
    <property type="match status" value="1"/>
</dbReference>
<feature type="compositionally biased region" description="Basic and acidic residues" evidence="4">
    <location>
        <begin position="378"/>
        <end position="397"/>
    </location>
</feature>
<sequence>MKRWTNLGFVDTIYEEEDYVEHSSSYSSSSSSLSPSPQQRINLSSPSMELESRVHKWSLANNSKPDVLVHVGGTSFHLHKDPLSRRSGYLKRHLTGVNELTLSPPLKITAETFSLVTAFCYGAHIELTPFNVVSLRVAVEILLMTGTGGNDVRDNLRNLTETYLRRVIFVKVDYIKIVLSSCLVLLPESETTAFLVGRCIEALSEVGDGDSVNEFLEDAVILPAGNFIVVADAVQRLFPRHDLLYRVVDAYMKEHNGEITEEEKVQICNSIDCDKLSPPLLLHAVQNPKMPLRFIVRAMLQEQVNTRHSIMAAADAAPAGHRQREVPGAAREPSATLGALLQRDTAARQNCRLRAAMDSTSSRIQSLEKELDAMRKFISKESEKQKPDRIVESKSRSVMDSARSASFHQQSNVNKAQRGERGSVSSLSTTYRRRGASPPPQSQLRRDKSLGKRLIKGIKNVFSASSKQGAKKNAITVEEIYDGLEDFVWIKDNDGDNISEELHSHYINNK</sequence>
<comment type="similarity">
    <text evidence="3">Belongs to the NPH3 family.</text>
</comment>
<evidence type="ECO:0000259" key="5">
    <source>
        <dbReference type="PROSITE" id="PS50097"/>
    </source>
</evidence>
<protein>
    <recommendedName>
        <fullName evidence="9">Phototropic-responsive NPH3 family protein</fullName>
    </recommendedName>
</protein>
<feature type="compositionally biased region" description="Low complexity" evidence="4">
    <location>
        <begin position="25"/>
        <end position="36"/>
    </location>
</feature>
<dbReference type="PANTHER" id="PTHR32370">
    <property type="entry name" value="OS12G0117600 PROTEIN"/>
    <property type="match status" value="1"/>
</dbReference>
<dbReference type="InterPro" id="IPR027356">
    <property type="entry name" value="NPH3_dom"/>
</dbReference>
<dbReference type="PROSITE" id="PS51649">
    <property type="entry name" value="NPH3"/>
    <property type="match status" value="1"/>
</dbReference>
<dbReference type="InterPro" id="IPR043454">
    <property type="entry name" value="NPH3/RPT2-like"/>
</dbReference>
<feature type="domain" description="BTB" evidence="5">
    <location>
        <begin position="65"/>
        <end position="129"/>
    </location>
</feature>
<feature type="domain" description="NPH3" evidence="6">
    <location>
        <begin position="222"/>
        <end position="305"/>
    </location>
</feature>
<evidence type="ECO:0000256" key="1">
    <source>
        <dbReference type="ARBA" id="ARBA00004906"/>
    </source>
</evidence>
<reference evidence="7 8" key="1">
    <citation type="submission" date="2022-03" db="EMBL/GenBank/DDBJ databases">
        <authorList>
            <person name="Nunn A."/>
            <person name="Chopra R."/>
            <person name="Nunn A."/>
            <person name="Contreras Garrido A."/>
        </authorList>
    </citation>
    <scope>NUCLEOTIDE SEQUENCE [LARGE SCALE GENOMIC DNA]</scope>
</reference>
<feature type="region of interest" description="Disordered" evidence="4">
    <location>
        <begin position="25"/>
        <end position="45"/>
    </location>
</feature>
<evidence type="ECO:0000259" key="6">
    <source>
        <dbReference type="PROSITE" id="PS51649"/>
    </source>
</evidence>
<dbReference type="InterPro" id="IPR011333">
    <property type="entry name" value="SKP1/BTB/POZ_sf"/>
</dbReference>
<feature type="compositionally biased region" description="Polar residues" evidence="4">
    <location>
        <begin position="403"/>
        <end position="415"/>
    </location>
</feature>
<dbReference type="EMBL" id="OU466861">
    <property type="protein sequence ID" value="CAH2064567.1"/>
    <property type="molecule type" value="Genomic_DNA"/>
</dbReference>
<dbReference type="SUPFAM" id="SSF54695">
    <property type="entry name" value="POZ domain"/>
    <property type="match status" value="1"/>
</dbReference>
<dbReference type="PROSITE" id="PS50097">
    <property type="entry name" value="BTB"/>
    <property type="match status" value="1"/>
</dbReference>
<evidence type="ECO:0000256" key="4">
    <source>
        <dbReference type="SAM" id="MobiDB-lite"/>
    </source>
</evidence>
<comment type="pathway">
    <text evidence="1">Protein modification; protein ubiquitination.</text>
</comment>
<feature type="region of interest" description="Disordered" evidence="4">
    <location>
        <begin position="378"/>
        <end position="447"/>
    </location>
</feature>
<accession>A0AAU9SJD2</accession>
<dbReference type="AlphaFoldDB" id="A0AAU9SJD2"/>
<name>A0AAU9SJD2_THLAR</name>
<keyword evidence="2" id="KW-0833">Ubl conjugation pathway</keyword>